<feature type="region of interest" description="Disordered" evidence="1">
    <location>
        <begin position="184"/>
        <end position="204"/>
    </location>
</feature>
<dbReference type="InterPro" id="IPR004304">
    <property type="entry name" value="FmdA_AmdA"/>
</dbReference>
<dbReference type="InterPro" id="IPR054833">
    <property type="entry name" value="FormamaseFmdA"/>
</dbReference>
<dbReference type="SUPFAM" id="SSF141130">
    <property type="entry name" value="Acetamidase/Formamidase-like"/>
    <property type="match status" value="1"/>
</dbReference>
<evidence type="ECO:0000256" key="1">
    <source>
        <dbReference type="SAM" id="MobiDB-lite"/>
    </source>
</evidence>
<evidence type="ECO:0000313" key="3">
    <source>
        <dbReference type="Proteomes" id="UP001304683"/>
    </source>
</evidence>
<organism evidence="2 3">
    <name type="scientific">Thermaerobacter composti</name>
    <dbReference type="NCBI Taxonomy" id="554949"/>
    <lineage>
        <taxon>Bacteria</taxon>
        <taxon>Bacillati</taxon>
        <taxon>Bacillota</taxon>
        <taxon>Clostridia</taxon>
        <taxon>Eubacteriales</taxon>
        <taxon>Clostridiales Family XVII. Incertae Sedis</taxon>
        <taxon>Thermaerobacter</taxon>
    </lineage>
</organism>
<dbReference type="Gene3D" id="2.60.120.580">
    <property type="entry name" value="Acetamidase/Formamidase-like domains"/>
    <property type="match status" value="1"/>
</dbReference>
<dbReference type="Proteomes" id="UP001304683">
    <property type="component" value="Chromosome"/>
</dbReference>
<dbReference type="EMBL" id="CP132508">
    <property type="protein sequence ID" value="WPD19591.1"/>
    <property type="molecule type" value="Genomic_DNA"/>
</dbReference>
<reference evidence="2 3" key="1">
    <citation type="submission" date="2023-08" db="EMBL/GenBank/DDBJ databases">
        <title>Genome sequence of Thermaerobacter compostii strain Ins1, a spore-forming filamentous bacterium isolated from a deep geothermal reservoir.</title>
        <authorList>
            <person name="Bregnard D."/>
            <person name="Gonzalez D."/>
            <person name="Junier P."/>
        </authorList>
    </citation>
    <scope>NUCLEOTIDE SEQUENCE [LARGE SCALE GENOMIC DNA]</scope>
    <source>
        <strain evidence="2 3">Ins1</strain>
    </source>
</reference>
<dbReference type="NCBIfam" id="NF045496">
    <property type="entry name" value="FormamaseFmdA"/>
    <property type="match status" value="1"/>
</dbReference>
<dbReference type="Pfam" id="PF03069">
    <property type="entry name" value="FmdA_AmdA"/>
    <property type="match status" value="1"/>
</dbReference>
<sequence length="412" mass="45995">MFILGRPLIEVDPTRPVEEQREVLQNRWHPDIPAVVEVRPGDTFVVECLDWTGGQVRNDDDASDIRDMDLTHNHHLTGPIAVRGAEPGDILVVDILDLGPHPKMKWGYTGIFARSNGGGFLTDHFPEAHKAIWDFHGVYATSRHVPGVKIPAIPHPGILGTAPSHELLQRWNERERKLIARDPNRVPPLALPPEPRNAILGSLRPGTPEYERIAREAARTIPPRENGGNRDIKNLTRGARAYLPVYVPGAKLTVGDLHFTQGDGEITFCGAIEMAGWIELHVDLIKDGMNEYGIRHPMFEPSPIEPRFSRYLVFEGYSVDEEGEQYYLDPHVAYRRACLEAVEYLKGFGYTGEEAYTILGAAPVEGRISAIVDIPNACCTLWLPTEIFEFDIRPGTRGPVARVQGGRLARAR</sequence>
<feature type="compositionally biased region" description="Pro residues" evidence="1">
    <location>
        <begin position="185"/>
        <end position="195"/>
    </location>
</feature>
<protein>
    <submittedName>
        <fullName evidence="2">Acetamidase/formamidase family protein</fullName>
    </submittedName>
</protein>
<evidence type="ECO:0000313" key="2">
    <source>
        <dbReference type="EMBL" id="WPD19591.1"/>
    </source>
</evidence>
<dbReference type="PANTHER" id="PTHR31891:SF1">
    <property type="entry name" value="FORMAMIDASE C869.04-RELATED"/>
    <property type="match status" value="1"/>
</dbReference>
<dbReference type="RefSeq" id="WP_318751095.1">
    <property type="nucleotide sequence ID" value="NZ_CP132508.1"/>
</dbReference>
<accession>A0ABZ0QQ41</accession>
<gene>
    <name evidence="2" type="ORF">Q5761_02670</name>
</gene>
<keyword evidence="3" id="KW-1185">Reference proteome</keyword>
<proteinExistence type="predicted"/>
<name>A0ABZ0QQ41_9FIRM</name>
<dbReference type="PANTHER" id="PTHR31891">
    <property type="entry name" value="FORMAMIDASE C869.04-RELATED"/>
    <property type="match status" value="1"/>
</dbReference>